<dbReference type="AlphaFoldDB" id="A0A1V6SR37"/>
<evidence type="ECO:0000313" key="1">
    <source>
        <dbReference type="EMBL" id="OQE16466.1"/>
    </source>
</evidence>
<reference evidence="2" key="1">
    <citation type="journal article" date="2017" name="Nat. Microbiol.">
        <title>Global analysis of biosynthetic gene clusters reveals vast potential of secondary metabolite production in Penicillium species.</title>
        <authorList>
            <person name="Nielsen J.C."/>
            <person name="Grijseels S."/>
            <person name="Prigent S."/>
            <person name="Ji B."/>
            <person name="Dainat J."/>
            <person name="Nielsen K.F."/>
            <person name="Frisvad J.C."/>
            <person name="Workman M."/>
            <person name="Nielsen J."/>
        </authorList>
    </citation>
    <scope>NUCLEOTIDE SEQUENCE [LARGE SCALE GENOMIC DNA]</scope>
    <source>
        <strain evidence="2">IBT 24891</strain>
    </source>
</reference>
<gene>
    <name evidence="1" type="ORF">PENSTE_c024G06896</name>
</gene>
<name>A0A1V6SR37_9EURO</name>
<keyword evidence="2" id="KW-1185">Reference proteome</keyword>
<sequence length="47" mass="5470">MSKNSQFNENTIIQACEAAYTIKTPNLSVLAYKFNISYSTLRRRVQR</sequence>
<comment type="caution">
    <text evidence="1">The sequence shown here is derived from an EMBL/GenBank/DDBJ whole genome shotgun (WGS) entry which is preliminary data.</text>
</comment>
<organism evidence="1 2">
    <name type="scientific">Penicillium steckii</name>
    <dbReference type="NCBI Taxonomy" id="303698"/>
    <lineage>
        <taxon>Eukaryota</taxon>
        <taxon>Fungi</taxon>
        <taxon>Dikarya</taxon>
        <taxon>Ascomycota</taxon>
        <taxon>Pezizomycotina</taxon>
        <taxon>Eurotiomycetes</taxon>
        <taxon>Eurotiomycetidae</taxon>
        <taxon>Eurotiales</taxon>
        <taxon>Aspergillaceae</taxon>
        <taxon>Penicillium</taxon>
    </lineage>
</organism>
<evidence type="ECO:0000313" key="2">
    <source>
        <dbReference type="Proteomes" id="UP000191285"/>
    </source>
</evidence>
<evidence type="ECO:0008006" key="3">
    <source>
        <dbReference type="Google" id="ProtNLM"/>
    </source>
</evidence>
<proteinExistence type="predicted"/>
<dbReference type="EMBL" id="MLKD01000024">
    <property type="protein sequence ID" value="OQE16466.1"/>
    <property type="molecule type" value="Genomic_DNA"/>
</dbReference>
<dbReference type="Proteomes" id="UP000191285">
    <property type="component" value="Unassembled WGS sequence"/>
</dbReference>
<accession>A0A1V6SR37</accession>
<protein>
    <recommendedName>
        <fullName evidence="3">HTH psq-type domain-containing protein</fullName>
    </recommendedName>
</protein>